<dbReference type="PROSITE" id="PS50045">
    <property type="entry name" value="SIGMA54_INTERACT_4"/>
    <property type="match status" value="1"/>
</dbReference>
<dbReference type="Pfam" id="PF00158">
    <property type="entry name" value="Sigma54_activat"/>
    <property type="match status" value="1"/>
</dbReference>
<dbReference type="InterPro" id="IPR025944">
    <property type="entry name" value="Sigma_54_int_dom_CS"/>
</dbReference>
<comment type="caution">
    <text evidence="7">The sequence shown here is derived from an EMBL/GenBank/DDBJ whole genome shotgun (WGS) entry which is preliminary data.</text>
</comment>
<evidence type="ECO:0000313" key="7">
    <source>
        <dbReference type="EMBL" id="TKJ43977.1"/>
    </source>
</evidence>
<dbReference type="PRINTS" id="PR01590">
    <property type="entry name" value="HTHFIS"/>
</dbReference>
<evidence type="ECO:0000256" key="5">
    <source>
        <dbReference type="ARBA" id="ARBA00023163"/>
    </source>
</evidence>
<dbReference type="InterPro" id="IPR009057">
    <property type="entry name" value="Homeodomain-like_sf"/>
</dbReference>
<evidence type="ECO:0000256" key="2">
    <source>
        <dbReference type="ARBA" id="ARBA00022840"/>
    </source>
</evidence>
<dbReference type="AlphaFoldDB" id="A0A532VAI2"/>
<dbReference type="GO" id="GO:0005524">
    <property type="term" value="F:ATP binding"/>
    <property type="evidence" value="ECO:0007669"/>
    <property type="project" value="UniProtKB-KW"/>
</dbReference>
<dbReference type="CDD" id="cd00009">
    <property type="entry name" value="AAA"/>
    <property type="match status" value="1"/>
</dbReference>
<evidence type="ECO:0000256" key="3">
    <source>
        <dbReference type="ARBA" id="ARBA00023015"/>
    </source>
</evidence>
<dbReference type="SMART" id="SM00382">
    <property type="entry name" value="AAA"/>
    <property type="match status" value="1"/>
</dbReference>
<dbReference type="InterPro" id="IPR002197">
    <property type="entry name" value="HTH_Fis"/>
</dbReference>
<dbReference type="InterPro" id="IPR027417">
    <property type="entry name" value="P-loop_NTPase"/>
</dbReference>
<dbReference type="PROSITE" id="PS00676">
    <property type="entry name" value="SIGMA54_INTERACT_2"/>
    <property type="match status" value="1"/>
</dbReference>
<reference evidence="7 8" key="1">
    <citation type="submission" date="2017-06" db="EMBL/GenBank/DDBJ databases">
        <title>Novel microbial phyla capable of carbon fixation and sulfur reduction in deep-sea sediments.</title>
        <authorList>
            <person name="Huang J."/>
            <person name="Baker B."/>
            <person name="Wang Y."/>
        </authorList>
    </citation>
    <scope>NUCLEOTIDE SEQUENCE [LARGE SCALE GENOMIC DNA]</scope>
    <source>
        <strain evidence="7">B3_TA06</strain>
    </source>
</reference>
<dbReference type="Pfam" id="PF13185">
    <property type="entry name" value="GAF_2"/>
    <property type="match status" value="1"/>
</dbReference>
<protein>
    <submittedName>
        <fullName evidence="7">Fis family transcriptional regulator</fullName>
    </submittedName>
</protein>
<name>A0A532VAI2_UNCT6</name>
<dbReference type="PROSITE" id="PS00675">
    <property type="entry name" value="SIGMA54_INTERACT_1"/>
    <property type="match status" value="1"/>
</dbReference>
<dbReference type="PROSITE" id="PS00688">
    <property type="entry name" value="SIGMA54_INTERACT_3"/>
    <property type="match status" value="1"/>
</dbReference>
<dbReference type="Gene3D" id="1.10.8.60">
    <property type="match status" value="1"/>
</dbReference>
<dbReference type="Gene3D" id="3.40.50.300">
    <property type="entry name" value="P-loop containing nucleotide triphosphate hydrolases"/>
    <property type="match status" value="1"/>
</dbReference>
<dbReference type="EMBL" id="NJBO01000002">
    <property type="protein sequence ID" value="TKJ43977.1"/>
    <property type="molecule type" value="Genomic_DNA"/>
</dbReference>
<sequence length="513" mass="57460">MSKKGSRKTSAAAAIGAEELRRIIEVTGKLLSTIDFDQLLEIILESAKSLTRSEASSLLLLDEKVGKLRFAVATGEAKQSLASLYVPVGEESIAGYVAVHGKPLVVNDVKKDGRWYSGVDEATSFKTRSILGVPLKLKGRTVGVIEVLNKEMGAEFTKEDVNLLELLAGQAAQVLRNAQEYMDLRASKRAIEAAQELRYRIVGRDPRLMEAIDLAKRVASSNTTVIITGESGTGKELLARYIHLESPRQEGPFLIVSCAAIPTTLIESELFGYEKGAFTGATTRKEGKFEQAHKGTLFLDEIGDLGLETQVKMLRFIENKEFERLGGKERLSVDVRVITASNQDLPVLIREKKFREDLYYRINVFPIELAPLRDRKDDIPLLVEHFIKLFNMETTKGIDGVEAAALAKLRAYEWPGNIRELRNVIERAFVLSHGFSIRAEDIVIGKGPHEERTDIFAEDKPWLEAVQEFKSQYLYHTLKKTRGNHKRAAQMLGIQPSYLSRLKKELGLEKEEF</sequence>
<dbReference type="PANTHER" id="PTHR32071:SF119">
    <property type="entry name" value="SIGMA L-DEPENDENT TRANSCRIPTIONAL REGULATOR YPLP-RELATED"/>
    <property type="match status" value="1"/>
</dbReference>
<keyword evidence="3" id="KW-0805">Transcription regulation</keyword>
<dbReference type="InterPro" id="IPR003018">
    <property type="entry name" value="GAF"/>
</dbReference>
<dbReference type="Gene3D" id="1.10.10.60">
    <property type="entry name" value="Homeodomain-like"/>
    <property type="match status" value="1"/>
</dbReference>
<dbReference type="SUPFAM" id="SSF46689">
    <property type="entry name" value="Homeodomain-like"/>
    <property type="match status" value="1"/>
</dbReference>
<keyword evidence="4" id="KW-0238">DNA-binding</keyword>
<dbReference type="Proteomes" id="UP000317778">
    <property type="component" value="Unassembled WGS sequence"/>
</dbReference>
<dbReference type="InterPro" id="IPR029016">
    <property type="entry name" value="GAF-like_dom_sf"/>
</dbReference>
<dbReference type="InterPro" id="IPR058031">
    <property type="entry name" value="AAA_lid_NorR"/>
</dbReference>
<organism evidence="7 8">
    <name type="scientific">candidate division TA06 bacterium B3_TA06</name>
    <dbReference type="NCBI Taxonomy" id="2012487"/>
    <lineage>
        <taxon>Bacteria</taxon>
        <taxon>Bacteria division TA06</taxon>
    </lineage>
</organism>
<evidence type="ECO:0000256" key="4">
    <source>
        <dbReference type="ARBA" id="ARBA00023125"/>
    </source>
</evidence>
<evidence type="ECO:0000313" key="8">
    <source>
        <dbReference type="Proteomes" id="UP000317778"/>
    </source>
</evidence>
<dbReference type="InterPro" id="IPR025662">
    <property type="entry name" value="Sigma_54_int_dom_ATP-bd_1"/>
</dbReference>
<dbReference type="Pfam" id="PF25601">
    <property type="entry name" value="AAA_lid_14"/>
    <property type="match status" value="1"/>
</dbReference>
<evidence type="ECO:0000256" key="1">
    <source>
        <dbReference type="ARBA" id="ARBA00022741"/>
    </source>
</evidence>
<dbReference type="FunFam" id="3.40.50.300:FF:000006">
    <property type="entry name" value="DNA-binding transcriptional regulator NtrC"/>
    <property type="match status" value="1"/>
</dbReference>
<feature type="domain" description="Sigma-54 factor interaction" evidence="6">
    <location>
        <begin position="201"/>
        <end position="430"/>
    </location>
</feature>
<proteinExistence type="predicted"/>
<keyword evidence="5" id="KW-0804">Transcription</keyword>
<evidence type="ECO:0000259" key="6">
    <source>
        <dbReference type="PROSITE" id="PS50045"/>
    </source>
</evidence>
<gene>
    <name evidence="7" type="ORF">CEE36_02335</name>
</gene>
<dbReference type="SMART" id="SM00065">
    <property type="entry name" value="GAF"/>
    <property type="match status" value="1"/>
</dbReference>
<dbReference type="InterPro" id="IPR002078">
    <property type="entry name" value="Sigma_54_int"/>
</dbReference>
<keyword evidence="2" id="KW-0067">ATP-binding</keyword>
<dbReference type="GO" id="GO:0006355">
    <property type="term" value="P:regulation of DNA-templated transcription"/>
    <property type="evidence" value="ECO:0007669"/>
    <property type="project" value="InterPro"/>
</dbReference>
<dbReference type="SUPFAM" id="SSF55781">
    <property type="entry name" value="GAF domain-like"/>
    <property type="match status" value="1"/>
</dbReference>
<dbReference type="InterPro" id="IPR025943">
    <property type="entry name" value="Sigma_54_int_dom_ATP-bd_2"/>
</dbReference>
<dbReference type="GO" id="GO:0043565">
    <property type="term" value="F:sequence-specific DNA binding"/>
    <property type="evidence" value="ECO:0007669"/>
    <property type="project" value="InterPro"/>
</dbReference>
<dbReference type="PANTHER" id="PTHR32071">
    <property type="entry name" value="TRANSCRIPTIONAL REGULATORY PROTEIN"/>
    <property type="match status" value="1"/>
</dbReference>
<dbReference type="SUPFAM" id="SSF52540">
    <property type="entry name" value="P-loop containing nucleoside triphosphate hydrolases"/>
    <property type="match status" value="1"/>
</dbReference>
<keyword evidence="1" id="KW-0547">Nucleotide-binding</keyword>
<dbReference type="InterPro" id="IPR003593">
    <property type="entry name" value="AAA+_ATPase"/>
</dbReference>
<dbReference type="Gene3D" id="3.30.450.40">
    <property type="match status" value="1"/>
</dbReference>
<accession>A0A532VAI2</accession>